<keyword evidence="1" id="KW-1133">Transmembrane helix</keyword>
<dbReference type="GO" id="GO:0000271">
    <property type="term" value="P:polysaccharide biosynthetic process"/>
    <property type="evidence" value="ECO:0007669"/>
    <property type="project" value="TreeGrafter"/>
</dbReference>
<keyword evidence="1" id="KW-0812">Transmembrane</keyword>
<evidence type="ECO:0000313" key="3">
    <source>
        <dbReference type="EMBL" id="QPS07259.1"/>
    </source>
</evidence>
<feature type="domain" description="Acyltransferase 3" evidence="2">
    <location>
        <begin position="4"/>
        <end position="342"/>
    </location>
</feature>
<dbReference type="GO" id="GO:0016747">
    <property type="term" value="F:acyltransferase activity, transferring groups other than amino-acyl groups"/>
    <property type="evidence" value="ECO:0007669"/>
    <property type="project" value="InterPro"/>
</dbReference>
<reference evidence="3 4" key="1">
    <citation type="submission" date="2020-12" db="EMBL/GenBank/DDBJ databases">
        <title>FDA dAtabase for Regulatory Grade micrObial Sequences (FDA-ARGOS): Supporting development and validation of Infectious Disease Dx tests.</title>
        <authorList>
            <person name="Sproer C."/>
            <person name="Gronow S."/>
            <person name="Severitt S."/>
            <person name="Schroder I."/>
            <person name="Tallon L."/>
            <person name="Sadzewicz L."/>
            <person name="Zhao X."/>
            <person name="Boylan J."/>
            <person name="Ott S."/>
            <person name="Bowen H."/>
            <person name="Vavikolanu K."/>
            <person name="Mehta A."/>
            <person name="Aluvathingal J."/>
            <person name="Nadendla S."/>
            <person name="Lowell S."/>
            <person name="Myers T."/>
            <person name="Yan Y."/>
            <person name="Sichtig H."/>
        </authorList>
    </citation>
    <scope>NUCLEOTIDE SEQUENCE [LARGE SCALE GENOMIC DNA]</scope>
    <source>
        <strain evidence="3 4">FDAARGOS_909</strain>
    </source>
</reference>
<evidence type="ECO:0000256" key="1">
    <source>
        <dbReference type="SAM" id="Phobius"/>
    </source>
</evidence>
<feature type="transmembrane region" description="Helical" evidence="1">
    <location>
        <begin position="126"/>
        <end position="144"/>
    </location>
</feature>
<dbReference type="AlphaFoldDB" id="A0A7T2S1P3"/>
<dbReference type="RefSeq" id="WP_197954807.1">
    <property type="nucleotide sequence ID" value="NZ_CP065668.1"/>
</dbReference>
<evidence type="ECO:0000259" key="2">
    <source>
        <dbReference type="Pfam" id="PF01757"/>
    </source>
</evidence>
<feature type="transmembrane region" description="Helical" evidence="1">
    <location>
        <begin position="83"/>
        <end position="106"/>
    </location>
</feature>
<feature type="transmembrane region" description="Helical" evidence="1">
    <location>
        <begin position="297"/>
        <end position="323"/>
    </location>
</feature>
<dbReference type="InterPro" id="IPR002656">
    <property type="entry name" value="Acyl_transf_3_dom"/>
</dbReference>
<dbReference type="InterPro" id="IPR050879">
    <property type="entry name" value="Acyltransferase_3"/>
</dbReference>
<dbReference type="Pfam" id="PF01757">
    <property type="entry name" value="Acyl_transf_3"/>
    <property type="match status" value="1"/>
</dbReference>
<feature type="transmembrane region" description="Helical" evidence="1">
    <location>
        <begin position="45"/>
        <end position="62"/>
    </location>
</feature>
<feature type="transmembrane region" description="Helical" evidence="1">
    <location>
        <begin position="259"/>
        <end position="276"/>
    </location>
</feature>
<dbReference type="PANTHER" id="PTHR23028">
    <property type="entry name" value="ACETYLTRANSFERASE"/>
    <property type="match status" value="1"/>
</dbReference>
<gene>
    <name evidence="3" type="ORF">I6G66_23710</name>
</gene>
<dbReference type="Proteomes" id="UP000594778">
    <property type="component" value="Chromosome"/>
</dbReference>
<name>A0A7T2S1P3_DELAC</name>
<organism evidence="3 4">
    <name type="scientific">Delftia acidovorans</name>
    <name type="common">Pseudomonas acidovorans</name>
    <name type="synonym">Comamonas acidovorans</name>
    <dbReference type="NCBI Taxonomy" id="80866"/>
    <lineage>
        <taxon>Bacteria</taxon>
        <taxon>Pseudomonadati</taxon>
        <taxon>Pseudomonadota</taxon>
        <taxon>Betaproteobacteria</taxon>
        <taxon>Burkholderiales</taxon>
        <taxon>Comamonadaceae</taxon>
        <taxon>Delftia</taxon>
    </lineage>
</organism>
<dbReference type="PANTHER" id="PTHR23028:SF131">
    <property type="entry name" value="BLR2367 PROTEIN"/>
    <property type="match status" value="1"/>
</dbReference>
<feature type="transmembrane region" description="Helical" evidence="1">
    <location>
        <begin position="329"/>
        <end position="347"/>
    </location>
</feature>
<proteinExistence type="predicted"/>
<sequence>MIYKNIQILRFIAAFLVVLHHTLPPNVHPAHYANIPAWITEISVYGFAGVDIFFVISGFIMAETTRPMRPGAGTASSFVFRRFLRIYSGYWPAFLLVLFLSIWLGIFNGPEISRWKSFLLLPQEFYLLNVSWTLTYELYFYLLIGAMLCFTRKQAVPVFLALLATFVMIVAVQFNLGVYRSATPRENNFLLNVFLTSPLIIEFIAGFLLSEWIQRKPRQSIAAWSIFTAIALCASIWAQKYGGFLGVGMAAFLYYPERVMLFGSASVGLVALAALLPSSGSPLSRFFCRLGDASYALYLLHIPLMVILYGLLFPKIPGLLWIGGGKLSLLVYLVSVVVCSLLYFKFIENPLHKISRKASDRLLRSAESSKKCTV</sequence>
<keyword evidence="1" id="KW-0472">Membrane</keyword>
<keyword evidence="3" id="KW-0808">Transferase</keyword>
<dbReference type="GO" id="GO:0016020">
    <property type="term" value="C:membrane"/>
    <property type="evidence" value="ECO:0007669"/>
    <property type="project" value="TreeGrafter"/>
</dbReference>
<protein>
    <submittedName>
        <fullName evidence="3">Acyltransferase</fullName>
    </submittedName>
</protein>
<feature type="transmembrane region" description="Helical" evidence="1">
    <location>
        <begin position="156"/>
        <end position="177"/>
    </location>
</feature>
<feature type="transmembrane region" description="Helical" evidence="1">
    <location>
        <begin position="221"/>
        <end position="239"/>
    </location>
</feature>
<feature type="transmembrane region" description="Helical" evidence="1">
    <location>
        <begin position="189"/>
        <end position="209"/>
    </location>
</feature>
<accession>A0A7T2S1P3</accession>
<evidence type="ECO:0000313" key="4">
    <source>
        <dbReference type="Proteomes" id="UP000594778"/>
    </source>
</evidence>
<dbReference type="EMBL" id="CP065668">
    <property type="protein sequence ID" value="QPS07259.1"/>
    <property type="molecule type" value="Genomic_DNA"/>
</dbReference>
<keyword evidence="3" id="KW-0012">Acyltransferase</keyword>